<dbReference type="NCBIfam" id="TIGR01845">
    <property type="entry name" value="outer_NodT"/>
    <property type="match status" value="1"/>
</dbReference>
<dbReference type="GO" id="GO:0015562">
    <property type="term" value="F:efflux transmembrane transporter activity"/>
    <property type="evidence" value="ECO:0007669"/>
    <property type="project" value="InterPro"/>
</dbReference>
<accession>A0A317T9S3</accession>
<keyword evidence="5" id="KW-1185">Reference proteome</keyword>
<dbReference type="Proteomes" id="UP000246278">
    <property type="component" value="Unassembled WGS sequence"/>
</dbReference>
<protein>
    <recommendedName>
        <fullName evidence="6">RND transporter</fullName>
    </recommendedName>
</protein>
<evidence type="ECO:0000256" key="2">
    <source>
        <dbReference type="RuleBase" id="RU362097"/>
    </source>
</evidence>
<keyword evidence="2" id="KW-0812">Transmembrane</keyword>
<reference evidence="5" key="1">
    <citation type="submission" date="2017-10" db="EMBL/GenBank/DDBJ databases">
        <authorList>
            <person name="Gaisin V.A."/>
            <person name="Rysina M.S."/>
            <person name="Grouzdev D.S."/>
        </authorList>
    </citation>
    <scope>NUCLEOTIDE SEQUENCE [LARGE SCALE GENOMIC DNA]</scope>
    <source>
        <strain evidence="5">V1</strain>
    </source>
</reference>
<organism evidence="4 5">
    <name type="scientific">Prosthecochloris marina</name>
    <dbReference type="NCBI Taxonomy" id="2017681"/>
    <lineage>
        <taxon>Bacteria</taxon>
        <taxon>Pseudomonadati</taxon>
        <taxon>Chlorobiota</taxon>
        <taxon>Chlorobiia</taxon>
        <taxon>Chlorobiales</taxon>
        <taxon>Chlorobiaceae</taxon>
        <taxon>Prosthecochloris</taxon>
    </lineage>
</organism>
<dbReference type="PANTHER" id="PTHR30203">
    <property type="entry name" value="OUTER MEMBRANE CATION EFFLUX PROTEIN"/>
    <property type="match status" value="1"/>
</dbReference>
<proteinExistence type="inferred from homology"/>
<comment type="caution">
    <text evidence="4">The sequence shown here is derived from an EMBL/GenBank/DDBJ whole genome shotgun (WGS) entry which is preliminary data.</text>
</comment>
<gene>
    <name evidence="4" type="ORF">CR164_00805</name>
</gene>
<evidence type="ECO:0008006" key="6">
    <source>
        <dbReference type="Google" id="ProtNLM"/>
    </source>
</evidence>
<keyword evidence="2" id="KW-0564">Palmitate</keyword>
<evidence type="ECO:0000313" key="4">
    <source>
        <dbReference type="EMBL" id="PWW83130.1"/>
    </source>
</evidence>
<dbReference type="GO" id="GO:0005886">
    <property type="term" value="C:plasma membrane"/>
    <property type="evidence" value="ECO:0007669"/>
    <property type="project" value="UniProtKB-SubCell"/>
</dbReference>
<dbReference type="OrthoDB" id="9770517at2"/>
<dbReference type="RefSeq" id="WP_110022012.1">
    <property type="nucleotide sequence ID" value="NZ_PDNZ01000001.1"/>
</dbReference>
<evidence type="ECO:0000256" key="1">
    <source>
        <dbReference type="ARBA" id="ARBA00007613"/>
    </source>
</evidence>
<dbReference type="PROSITE" id="PS51257">
    <property type="entry name" value="PROKAR_LIPOPROTEIN"/>
    <property type="match status" value="1"/>
</dbReference>
<sequence>MKKPVTVLLAASLIFITACSGIRKFPETKLPEDLPAAWKTDFPIERLPVTSGLLDLFDDKRLRVLVNEAVSSNPNLKATALRLRASNYLLSGMGSKLLPRADIDFSREKSDQGVDALTGKRIHEDKYRVSLGVSWEIDLWGRLADEHAASKHAFYAQEHDYLHARDALAARVIQMWVELAAVRRSLAMEKKRLGFLQRIEEVAVERYRSGVGTFGELSDAKSCTEVARADISEQKAAFHRSIRSLEVLLGRYPTGQLLSNEELPSIAHPHVEIPAVTLLKRPDIRVALERVISAQHLSRSAEKAMLPQLSLSGKIFKESASLNAIAGSAPYWGVLGSLFQPLFESGRIINESRARKVEVEAELAELYETVLRALKEVEDALSNERELEIQSHALRIAVRESEKSSRYHEERYRQGLDNIQDMLRAKEQEVAARLRLNDVDARRLSNRIEMSLALGQGFSNHVQKH</sequence>
<name>A0A317T9S3_9CHLB</name>
<dbReference type="InterPro" id="IPR010131">
    <property type="entry name" value="MdtP/NodT-like"/>
</dbReference>
<keyword evidence="2" id="KW-0472">Membrane</keyword>
<keyword evidence="2" id="KW-0449">Lipoprotein</keyword>
<dbReference type="AlphaFoldDB" id="A0A317T9S3"/>
<evidence type="ECO:0000313" key="5">
    <source>
        <dbReference type="Proteomes" id="UP000246278"/>
    </source>
</evidence>
<dbReference type="InterPro" id="IPR003423">
    <property type="entry name" value="OMP_efflux"/>
</dbReference>
<comment type="similarity">
    <text evidence="1 2">Belongs to the outer membrane factor (OMF) (TC 1.B.17) family.</text>
</comment>
<dbReference type="EMBL" id="PDNZ01000001">
    <property type="protein sequence ID" value="PWW83130.1"/>
    <property type="molecule type" value="Genomic_DNA"/>
</dbReference>
<comment type="subcellular location">
    <subcellularLocation>
        <location evidence="2">Cell membrane</location>
        <topology evidence="2">Lipid-anchor</topology>
    </subcellularLocation>
</comment>
<keyword evidence="2" id="KW-1134">Transmembrane beta strand</keyword>
<dbReference type="Gene3D" id="2.20.200.10">
    <property type="entry name" value="Outer membrane efflux proteins (OEP)"/>
    <property type="match status" value="1"/>
</dbReference>
<keyword evidence="3" id="KW-0175">Coiled coil</keyword>
<evidence type="ECO:0000256" key="3">
    <source>
        <dbReference type="SAM" id="Coils"/>
    </source>
</evidence>
<dbReference type="SUPFAM" id="SSF56954">
    <property type="entry name" value="Outer membrane efflux proteins (OEP)"/>
    <property type="match status" value="1"/>
</dbReference>
<feature type="coiled-coil region" evidence="3">
    <location>
        <begin position="349"/>
        <end position="429"/>
    </location>
</feature>
<dbReference type="Gene3D" id="1.20.1600.10">
    <property type="entry name" value="Outer membrane efflux proteins (OEP)"/>
    <property type="match status" value="1"/>
</dbReference>
<dbReference type="Pfam" id="PF02321">
    <property type="entry name" value="OEP"/>
    <property type="match status" value="2"/>
</dbReference>